<dbReference type="OrthoDB" id="5951444at2"/>
<name>A0A4R6IQ55_9SPHI</name>
<dbReference type="RefSeq" id="WP_133552447.1">
    <property type="nucleotide sequence ID" value="NZ_SNWM01000001.1"/>
</dbReference>
<evidence type="ECO:0000313" key="3">
    <source>
        <dbReference type="Proteomes" id="UP000295499"/>
    </source>
</evidence>
<protein>
    <submittedName>
        <fullName evidence="2">Uncharacterized protein DUF1801</fullName>
    </submittedName>
</protein>
<sequence>MAKNKTTITAASVNDFIDSVTDLKKRQDCYQIIDLFSAQTGLQPQMWGASIVGFGSYHYVYASGHSGDAPLAAFSPRTSAMVLYLASDPMLRDDLLAKLGKHKSSKGCIYIKKLADINTEVLKTLVQQSVSVLQKQYPSTNA</sequence>
<dbReference type="AlphaFoldDB" id="A0A4R6IQ55"/>
<dbReference type="Pfam" id="PF08818">
    <property type="entry name" value="DUF1801"/>
    <property type="match status" value="1"/>
</dbReference>
<feature type="domain" description="YdhG-like" evidence="1">
    <location>
        <begin position="25"/>
        <end position="130"/>
    </location>
</feature>
<evidence type="ECO:0000259" key="1">
    <source>
        <dbReference type="Pfam" id="PF08818"/>
    </source>
</evidence>
<accession>A0A4R6IQ55</accession>
<keyword evidence="3" id="KW-1185">Reference proteome</keyword>
<dbReference type="EMBL" id="SNWM01000001">
    <property type="protein sequence ID" value="TDO24452.1"/>
    <property type="molecule type" value="Genomic_DNA"/>
</dbReference>
<dbReference type="Proteomes" id="UP000295499">
    <property type="component" value="Unassembled WGS sequence"/>
</dbReference>
<reference evidence="2 3" key="1">
    <citation type="submission" date="2019-03" db="EMBL/GenBank/DDBJ databases">
        <title>Genomic Encyclopedia of Archaeal and Bacterial Type Strains, Phase II (KMG-II): from individual species to whole genera.</title>
        <authorList>
            <person name="Goeker M."/>
        </authorList>
    </citation>
    <scope>NUCLEOTIDE SEQUENCE [LARGE SCALE GENOMIC DNA]</scope>
    <source>
        <strain evidence="2 3">DSM 19034</strain>
    </source>
</reference>
<evidence type="ECO:0000313" key="2">
    <source>
        <dbReference type="EMBL" id="TDO24452.1"/>
    </source>
</evidence>
<dbReference type="InterPro" id="IPR014922">
    <property type="entry name" value="YdhG-like"/>
</dbReference>
<gene>
    <name evidence="2" type="ORF">CLV32_0741</name>
</gene>
<proteinExistence type="predicted"/>
<comment type="caution">
    <text evidence="2">The sequence shown here is derived from an EMBL/GenBank/DDBJ whole genome shotgun (WGS) entry which is preliminary data.</text>
</comment>
<organism evidence="2 3">
    <name type="scientific">Pedobacter duraquae</name>
    <dbReference type="NCBI Taxonomy" id="425511"/>
    <lineage>
        <taxon>Bacteria</taxon>
        <taxon>Pseudomonadati</taxon>
        <taxon>Bacteroidota</taxon>
        <taxon>Sphingobacteriia</taxon>
        <taxon>Sphingobacteriales</taxon>
        <taxon>Sphingobacteriaceae</taxon>
        <taxon>Pedobacter</taxon>
    </lineage>
</organism>